<feature type="transmembrane region" description="Helical" evidence="11">
    <location>
        <begin position="36"/>
        <end position="57"/>
    </location>
</feature>
<dbReference type="SUPFAM" id="SSF54523">
    <property type="entry name" value="Pili subunits"/>
    <property type="match status" value="1"/>
</dbReference>
<evidence type="ECO:0000256" key="6">
    <source>
        <dbReference type="ARBA" id="ARBA00022692"/>
    </source>
</evidence>
<dbReference type="InterPro" id="IPR012902">
    <property type="entry name" value="N_methyl_site"/>
</dbReference>
<name>A0A2S6H4Y5_9GAMM</name>
<dbReference type="EMBL" id="PTIZ01000018">
    <property type="protein sequence ID" value="PPK72503.1"/>
    <property type="molecule type" value="Genomic_DNA"/>
</dbReference>
<evidence type="ECO:0000256" key="2">
    <source>
        <dbReference type="ARBA" id="ARBA00021549"/>
    </source>
</evidence>
<evidence type="ECO:0000256" key="1">
    <source>
        <dbReference type="ARBA" id="ARBA00004377"/>
    </source>
</evidence>
<evidence type="ECO:0000259" key="12">
    <source>
        <dbReference type="Pfam" id="PF12019"/>
    </source>
</evidence>
<evidence type="ECO:0000256" key="10">
    <source>
        <dbReference type="ARBA" id="ARBA00030775"/>
    </source>
</evidence>
<keyword evidence="3" id="KW-1003">Cell membrane</keyword>
<evidence type="ECO:0000256" key="8">
    <source>
        <dbReference type="ARBA" id="ARBA00023136"/>
    </source>
</evidence>
<reference evidence="13 14" key="1">
    <citation type="submission" date="2018-02" db="EMBL/GenBank/DDBJ databases">
        <title>Subsurface microbial communities from deep shales in Ohio and West Virginia, USA.</title>
        <authorList>
            <person name="Wrighton K."/>
        </authorList>
    </citation>
    <scope>NUCLEOTIDE SEQUENCE [LARGE SCALE GENOMIC DNA]</scope>
    <source>
        <strain evidence="13 14">OWC-DMM</strain>
    </source>
</reference>
<comment type="subcellular location">
    <subcellularLocation>
        <location evidence="1">Cell inner membrane</location>
        <topology evidence="1">Single-pass membrane protein</topology>
    </subcellularLocation>
</comment>
<keyword evidence="7 11" id="KW-1133">Transmembrane helix</keyword>
<proteinExistence type="inferred from homology"/>
<feature type="domain" description="General secretion pathway GspH" evidence="12">
    <location>
        <begin position="69"/>
        <end position="165"/>
    </location>
</feature>
<evidence type="ECO:0000256" key="3">
    <source>
        <dbReference type="ARBA" id="ARBA00022475"/>
    </source>
</evidence>
<keyword evidence="4" id="KW-0488">Methylation</keyword>
<evidence type="ECO:0000313" key="14">
    <source>
        <dbReference type="Proteomes" id="UP000240010"/>
    </source>
</evidence>
<evidence type="ECO:0000256" key="7">
    <source>
        <dbReference type="ARBA" id="ARBA00022989"/>
    </source>
</evidence>
<keyword evidence="8 11" id="KW-0472">Membrane</keyword>
<keyword evidence="6 11" id="KW-0812">Transmembrane</keyword>
<comment type="caution">
    <text evidence="13">The sequence shown here is derived from an EMBL/GenBank/DDBJ whole genome shotgun (WGS) entry which is preliminary data.</text>
</comment>
<dbReference type="GO" id="GO:0015628">
    <property type="term" value="P:protein secretion by the type II secretion system"/>
    <property type="evidence" value="ECO:0007669"/>
    <property type="project" value="InterPro"/>
</dbReference>
<sequence>MGIIFEAQGKRRKAKGGRCLVPARCVGGEPQRGFTLLELTVVLFVVVLGFSVIGLNLSSGSDTTEIKAAARDMVSALRYARGQALMTHQETTVALELGNNSYRVSGRDKLYQIPKGIDVTVVTAQTELTGEGSANIRFFADGSSTGGRITLERGQTSWKIDINWLTGQIELENE</sequence>
<keyword evidence="5" id="KW-0997">Cell inner membrane</keyword>
<evidence type="ECO:0000256" key="5">
    <source>
        <dbReference type="ARBA" id="ARBA00022519"/>
    </source>
</evidence>
<accession>A0A2S6H4Y5</accession>
<evidence type="ECO:0000256" key="11">
    <source>
        <dbReference type="SAM" id="Phobius"/>
    </source>
</evidence>
<dbReference type="GO" id="GO:0015627">
    <property type="term" value="C:type II protein secretion system complex"/>
    <property type="evidence" value="ECO:0007669"/>
    <property type="project" value="InterPro"/>
</dbReference>
<dbReference type="NCBIfam" id="TIGR02532">
    <property type="entry name" value="IV_pilin_GFxxxE"/>
    <property type="match status" value="1"/>
</dbReference>
<dbReference type="GO" id="GO:0005886">
    <property type="term" value="C:plasma membrane"/>
    <property type="evidence" value="ECO:0007669"/>
    <property type="project" value="UniProtKB-SubCell"/>
</dbReference>
<evidence type="ECO:0000256" key="9">
    <source>
        <dbReference type="ARBA" id="ARBA00025772"/>
    </source>
</evidence>
<comment type="similarity">
    <text evidence="9">Belongs to the GSP H family.</text>
</comment>
<dbReference type="AlphaFoldDB" id="A0A2S6H4Y5"/>
<dbReference type="InterPro" id="IPR022346">
    <property type="entry name" value="T2SS_GspH"/>
</dbReference>
<gene>
    <name evidence="13" type="ORF">B0F87_11823</name>
</gene>
<dbReference type="InterPro" id="IPR045584">
    <property type="entry name" value="Pilin-like"/>
</dbReference>
<evidence type="ECO:0000256" key="4">
    <source>
        <dbReference type="ARBA" id="ARBA00022481"/>
    </source>
</evidence>
<organism evidence="13 14">
    <name type="scientific">Methylobacter tundripaludum</name>
    <dbReference type="NCBI Taxonomy" id="173365"/>
    <lineage>
        <taxon>Bacteria</taxon>
        <taxon>Pseudomonadati</taxon>
        <taxon>Pseudomonadota</taxon>
        <taxon>Gammaproteobacteria</taxon>
        <taxon>Methylococcales</taxon>
        <taxon>Methylococcaceae</taxon>
        <taxon>Methylobacter</taxon>
    </lineage>
</organism>
<dbReference type="Proteomes" id="UP000240010">
    <property type="component" value="Unassembled WGS sequence"/>
</dbReference>
<protein>
    <recommendedName>
        <fullName evidence="2">Type II secretion system protein H</fullName>
    </recommendedName>
    <alternativeName>
        <fullName evidence="10">General secretion pathway protein H</fullName>
    </alternativeName>
</protein>
<evidence type="ECO:0000313" key="13">
    <source>
        <dbReference type="EMBL" id="PPK72503.1"/>
    </source>
</evidence>
<dbReference type="Pfam" id="PF12019">
    <property type="entry name" value="GspH"/>
    <property type="match status" value="1"/>
</dbReference>